<proteinExistence type="predicted"/>
<gene>
    <name evidence="1" type="ORF">DCW74_01860</name>
</gene>
<comment type="caution">
    <text evidence="1">The sequence shown here is derived from an EMBL/GenBank/DDBJ whole genome shotgun (WGS) entry which is preliminary data.</text>
</comment>
<sequence length="850" mass="92538">MDRTYEEYLQDLQDLTREPLESEDFNDFDENGVFQDIAEGVGAGVIDAGEGLLSVATLSIDSVLDTDFTTGLQDLFDGATSYLGLEPTGTAGEVARNITNFTAAFIPVAGWLGRAGQVARGTKLTSPTYSGVFGSAERFGASDLGKRLLNSTSGTVGTYAAGAAISDFAASPDGLETLSDNFDALPDFLETESTEGLSGREKALTVLRNKTRFGVEGAALSTVFDVGIRGVGAASAQVLPPVTNAAVRTIEAAGVMGAMKGLGQGFQDNFPKTDAFFARYFTTAGGRDPGLYETVMDVQAFRDDVFREGETTLKAFFDTSKKFAKKQAGTLGRNKYDLEEAQTNLMKFLTDPSHQGPEGARVFQEMYGEEALTIATKLRTNVDELTDLAFAQIERLRATGEINSVEASRLLKEFEQNKGRYLKRIYDQETRGVGVVDDIEALKKTDEYKTSYEEVDAAMRSLGIKNKYIKDGKLDDAAYKGAITNFLNRQLGVGKANRPEKGFALTREEQLALQRAPEKLPKPIDVPFVDYFEDILAARSQILEKSPTLRAMKGELTEGDAVVRRYLESLEDLAKLGSGLKFYREVADNPYLTKTISDLRDADGNLDFSGGAPLVIRPDVIDAPTDETLKIIADIPGAPNIRLFTDEEEILLREQGYVKLGTTDADIDFKKFDAKVEEAVQSESRKNALEGKRLFESGYGPLSGAYVRKEVVPTLVESVQGRTPLGELWSVALQAKGISQISKTVLSPLAQIRNYLSGNFFAIANGHVPTTGGIVDAYALTLGSASRMGDEQFLDFYRLMGKLGLRDQNIIVNEYQALLREGAGNRPMDTVASKFVRDAAEKVQRVPIAG</sequence>
<evidence type="ECO:0008006" key="3">
    <source>
        <dbReference type="Google" id="ProtNLM"/>
    </source>
</evidence>
<accession>A0A350NZJ5</accession>
<name>A0A350NZJ5_9ALTE</name>
<evidence type="ECO:0000313" key="2">
    <source>
        <dbReference type="Proteomes" id="UP000263517"/>
    </source>
</evidence>
<organism evidence="1 2">
    <name type="scientific">Alteromonas australica</name>
    <dbReference type="NCBI Taxonomy" id="589873"/>
    <lineage>
        <taxon>Bacteria</taxon>
        <taxon>Pseudomonadati</taxon>
        <taxon>Pseudomonadota</taxon>
        <taxon>Gammaproteobacteria</taxon>
        <taxon>Alteromonadales</taxon>
        <taxon>Alteromonadaceae</taxon>
        <taxon>Alteromonas/Salinimonas group</taxon>
        <taxon>Alteromonas</taxon>
    </lineage>
</organism>
<reference evidence="1 2" key="1">
    <citation type="journal article" date="2018" name="Nat. Biotechnol.">
        <title>A standardized bacterial taxonomy based on genome phylogeny substantially revises the tree of life.</title>
        <authorList>
            <person name="Parks D.H."/>
            <person name="Chuvochina M."/>
            <person name="Waite D.W."/>
            <person name="Rinke C."/>
            <person name="Skarshewski A."/>
            <person name="Chaumeil P.A."/>
            <person name="Hugenholtz P."/>
        </authorList>
    </citation>
    <scope>NUCLEOTIDE SEQUENCE [LARGE SCALE GENOMIC DNA]</scope>
    <source>
        <strain evidence="1">UBA11978</strain>
    </source>
</reference>
<dbReference type="EMBL" id="DNAN01000065">
    <property type="protein sequence ID" value="HAW74462.1"/>
    <property type="molecule type" value="Genomic_DNA"/>
</dbReference>
<dbReference type="AlphaFoldDB" id="A0A350NZJ5"/>
<evidence type="ECO:0000313" key="1">
    <source>
        <dbReference type="EMBL" id="HAW74462.1"/>
    </source>
</evidence>
<dbReference type="Proteomes" id="UP000263517">
    <property type="component" value="Unassembled WGS sequence"/>
</dbReference>
<feature type="non-terminal residue" evidence="1">
    <location>
        <position position="850"/>
    </location>
</feature>
<protein>
    <recommendedName>
        <fullName evidence="3">Large polyvalent protein associated domain-containing protein</fullName>
    </recommendedName>
</protein>